<dbReference type="PANTHER" id="PTHR43798">
    <property type="entry name" value="MONOACYLGLYCEROL LIPASE"/>
    <property type="match status" value="1"/>
</dbReference>
<evidence type="ECO:0000313" key="3">
    <source>
        <dbReference type="Proteomes" id="UP000278823"/>
    </source>
</evidence>
<dbReference type="Gene3D" id="3.40.50.1820">
    <property type="entry name" value="alpha/beta hydrolase"/>
    <property type="match status" value="1"/>
</dbReference>
<keyword evidence="2" id="KW-0378">Hydrolase</keyword>
<evidence type="ECO:0000313" key="2">
    <source>
        <dbReference type="EMBL" id="RUM24569.1"/>
    </source>
</evidence>
<dbReference type="InterPro" id="IPR000073">
    <property type="entry name" value="AB_hydrolase_1"/>
</dbReference>
<organism evidence="2 3">
    <name type="scientific">Rhizobium vallis</name>
    <dbReference type="NCBI Taxonomy" id="634290"/>
    <lineage>
        <taxon>Bacteria</taxon>
        <taxon>Pseudomonadati</taxon>
        <taxon>Pseudomonadota</taxon>
        <taxon>Alphaproteobacteria</taxon>
        <taxon>Hyphomicrobiales</taxon>
        <taxon>Rhizobiaceae</taxon>
        <taxon>Rhizobium/Agrobacterium group</taxon>
        <taxon>Rhizobium</taxon>
    </lineage>
</organism>
<dbReference type="AlphaFoldDB" id="A0A432PJR9"/>
<dbReference type="RefSeq" id="WP_126922256.1">
    <property type="nucleotide sequence ID" value="NZ_ML133690.1"/>
</dbReference>
<dbReference type="Proteomes" id="UP000278823">
    <property type="component" value="Unassembled WGS sequence"/>
</dbReference>
<dbReference type="InterPro" id="IPR050266">
    <property type="entry name" value="AB_hydrolase_sf"/>
</dbReference>
<comment type="caution">
    <text evidence="2">The sequence shown here is derived from an EMBL/GenBank/DDBJ whole genome shotgun (WGS) entry which is preliminary data.</text>
</comment>
<feature type="domain" description="AB hydrolase-1" evidence="1">
    <location>
        <begin position="24"/>
        <end position="253"/>
    </location>
</feature>
<protein>
    <submittedName>
        <fullName evidence="2">Alpha/beta hydrolase</fullName>
    </submittedName>
</protein>
<gene>
    <name evidence="2" type="ORF">EFQ99_17535</name>
</gene>
<dbReference type="OrthoDB" id="9799612at2"/>
<dbReference type="Pfam" id="PF12697">
    <property type="entry name" value="Abhydrolase_6"/>
    <property type="match status" value="1"/>
</dbReference>
<sequence length="277" mass="29976">MKLAEVATASGSRGCWIGGQGSPLLLIHGGWAGAEAHWNQVWLHLAKQHTVIAIELPGIWREFEKSLASYRDYAGACADLLTALELTDVTVLGNSLGASVGWQLALNRPDLVRRLIMVNGLPPSQLPMRKVLGLWPFRSLALRSLVANFYGPAVFKTAFFSPANIPEAVRVNLSESGSEMAKIMFRLLYSVTTTSGRPSSKIDFVWGEQDGLPNMKIADGRKFCSAHPGARMFSVPKAGHLPQVENPRAFAAVIGRALTDNVEGAEPAPLEDAHRPA</sequence>
<accession>A0A432PJR9</accession>
<dbReference type="SUPFAM" id="SSF53474">
    <property type="entry name" value="alpha/beta-Hydrolases"/>
    <property type="match status" value="1"/>
</dbReference>
<dbReference type="EMBL" id="RJTH01000005">
    <property type="protein sequence ID" value="RUM24569.1"/>
    <property type="molecule type" value="Genomic_DNA"/>
</dbReference>
<evidence type="ECO:0000259" key="1">
    <source>
        <dbReference type="Pfam" id="PF12697"/>
    </source>
</evidence>
<name>A0A432PJR9_9HYPH</name>
<keyword evidence="3" id="KW-1185">Reference proteome</keyword>
<dbReference type="GO" id="GO:0016787">
    <property type="term" value="F:hydrolase activity"/>
    <property type="evidence" value="ECO:0007669"/>
    <property type="project" value="UniProtKB-KW"/>
</dbReference>
<proteinExistence type="predicted"/>
<dbReference type="InterPro" id="IPR029058">
    <property type="entry name" value="AB_hydrolase_fold"/>
</dbReference>
<reference evidence="3" key="1">
    <citation type="submission" date="2018-11" db="EMBL/GenBank/DDBJ databases">
        <title>Rhizobium chutanense sp. nov., isolated from root nodules of Phaseolus vulgaris in China.</title>
        <authorList>
            <person name="Huo Y."/>
        </authorList>
    </citation>
    <scope>NUCLEOTIDE SEQUENCE [LARGE SCALE GENOMIC DNA]</scope>
    <source>
        <strain evidence="3">CCBAU 65647</strain>
    </source>
</reference>